<name>A0ABR7TF75_9BACT</name>
<organism evidence="1 2">
    <name type="scientific">Chitinophaga qingshengii</name>
    <dbReference type="NCBI Taxonomy" id="1569794"/>
    <lineage>
        <taxon>Bacteria</taxon>
        <taxon>Pseudomonadati</taxon>
        <taxon>Bacteroidota</taxon>
        <taxon>Chitinophagia</taxon>
        <taxon>Chitinophagales</taxon>
        <taxon>Chitinophagaceae</taxon>
        <taxon>Chitinophaga</taxon>
    </lineage>
</organism>
<evidence type="ECO:0000313" key="2">
    <source>
        <dbReference type="Proteomes" id="UP000659124"/>
    </source>
</evidence>
<dbReference type="Proteomes" id="UP000659124">
    <property type="component" value="Unassembled WGS sequence"/>
</dbReference>
<dbReference type="RefSeq" id="WP_188086126.1">
    <property type="nucleotide sequence ID" value="NZ_JACVFC010000001.1"/>
</dbReference>
<keyword evidence="2" id="KW-1185">Reference proteome</keyword>
<gene>
    <name evidence="1" type="ORF">ICL07_01210</name>
</gene>
<proteinExistence type="predicted"/>
<comment type="caution">
    <text evidence="1">The sequence shown here is derived from an EMBL/GenBank/DDBJ whole genome shotgun (WGS) entry which is preliminary data.</text>
</comment>
<protein>
    <recommendedName>
        <fullName evidence="3">Xanthan lyase</fullName>
    </recommendedName>
</protein>
<reference evidence="1 2" key="1">
    <citation type="submission" date="2020-09" db="EMBL/GenBank/DDBJ databases">
        <title>Genome sequences of type strains of Chitinophaga qingshengii and Chitinophaga varians.</title>
        <authorList>
            <person name="Kittiwongwattana C."/>
        </authorList>
    </citation>
    <scope>NUCLEOTIDE SEQUENCE [LARGE SCALE GENOMIC DNA]</scope>
    <source>
        <strain evidence="1 2">JCM 30026</strain>
    </source>
</reference>
<dbReference type="EMBL" id="JACVFC010000001">
    <property type="protein sequence ID" value="MBC9928971.1"/>
    <property type="molecule type" value="Genomic_DNA"/>
</dbReference>
<accession>A0ABR7TF75</accession>
<sequence>MNFIKKIIIPVAGFLVWNACTGVKPAIVVKNNGPAATAAIPLMGDTAFSDGIILRGSNSAAPAVADTIKPFDEAMEVPRWMLAEWGSRHLLNRVQPQRAANKVIYANDGKKMVFERTAKGTRIDMEIFTSAEFKEARKDGEDWPHLLLEQSFPHPLRMDSMSALWLKMDTRLMYCMNKMKPATYRKKLHTAQFSLYLAINNRNRHSAGYGDFVWFGVPLYDYRYNDIKRYEARDKGKADATGKFIYSLAGREVYTGSFHDGKWRHISKDLYPAIRRAFETAKRNGYLKSSSWDDMYITGMNIGWEVPGTFDAGLQLEGLSLTAVVAPVVVKVKRNGIPGKDCDFAGNRGIEDAIESIRDASATKPYVIEAGPGTYEALRPADFNSAGSGPGNYAFIRGKDYVSLRGTDREAVVIRGELPDKLGASFSYESYQTIYWHARSGSMEHITVTAKNIRYPVHIDGGATGMAGAYTYLGHVNLVHDGNTGDAARWRSWHPLGLGMSEGQVLEVVSSVFRSPSWPLYMHTNADFRRPCKFICRHSRFEGTGQGKLLACFQSLGSHRKDEIVLDSCTWNAGYVIQSDDVPYLSSRGTGRYYNHCDLKISGRGNSPLLWNPAFGGQVLKITAASTVQLDTLSSAYPLIMKGSVPPASHGVEHFVGGYAYRKGQGEVKAYARGCVDIADTPDIQQGYGRALGNRLGDCSCNTKILGVIVDGTRYDIVFNKNYAGGKTGPPAFSNEQVINEIRRVLGRSATVSLYTVGNDYYPDLSDCVSRETAGETIPKGAAVQKNSAERLIKAPAGAQSIYGVALDDMLPEEAGRVLIRGYLSTDPGQCFYVLLEKPAAVKKGSRLTVGAAAGYLAISSKDGLFPAIENNVVGINTP</sequence>
<evidence type="ECO:0000313" key="1">
    <source>
        <dbReference type="EMBL" id="MBC9928971.1"/>
    </source>
</evidence>
<evidence type="ECO:0008006" key="3">
    <source>
        <dbReference type="Google" id="ProtNLM"/>
    </source>
</evidence>